<dbReference type="PANTHER" id="PTHR45931:SF3">
    <property type="entry name" value="RING ZINC FINGER-CONTAINING PROTEIN"/>
    <property type="match status" value="1"/>
</dbReference>
<comment type="caution">
    <text evidence="8">The sequence shown here is derived from an EMBL/GenBank/DDBJ whole genome shotgun (WGS) entry which is preliminary data.</text>
</comment>
<keyword evidence="9" id="KW-1185">Reference proteome</keyword>
<dbReference type="SMART" id="SM00184">
    <property type="entry name" value="RING"/>
    <property type="match status" value="1"/>
</dbReference>
<organism evidence="8">
    <name type="scientific">Salvia splendens</name>
    <name type="common">Scarlet sage</name>
    <dbReference type="NCBI Taxonomy" id="180675"/>
    <lineage>
        <taxon>Eukaryota</taxon>
        <taxon>Viridiplantae</taxon>
        <taxon>Streptophyta</taxon>
        <taxon>Embryophyta</taxon>
        <taxon>Tracheophyta</taxon>
        <taxon>Spermatophyta</taxon>
        <taxon>Magnoliopsida</taxon>
        <taxon>eudicotyledons</taxon>
        <taxon>Gunneridae</taxon>
        <taxon>Pentapetalae</taxon>
        <taxon>asterids</taxon>
        <taxon>lamiids</taxon>
        <taxon>Lamiales</taxon>
        <taxon>Lamiaceae</taxon>
        <taxon>Nepetoideae</taxon>
        <taxon>Mentheae</taxon>
        <taxon>Salviinae</taxon>
        <taxon>Salvia</taxon>
        <taxon>Salvia subgen. Calosphace</taxon>
        <taxon>core Calosphace</taxon>
    </lineage>
</organism>
<evidence type="ECO:0000256" key="4">
    <source>
        <dbReference type="PROSITE-ProRule" id="PRU00175"/>
    </source>
</evidence>
<dbReference type="EMBL" id="PNBA02000012">
    <property type="protein sequence ID" value="KAG6406641.1"/>
    <property type="molecule type" value="Genomic_DNA"/>
</dbReference>
<evidence type="ECO:0000256" key="3">
    <source>
        <dbReference type="ARBA" id="ARBA00022833"/>
    </source>
</evidence>
<dbReference type="AlphaFoldDB" id="A0A8X8X464"/>
<dbReference type="GO" id="GO:0006511">
    <property type="term" value="P:ubiquitin-dependent protein catabolic process"/>
    <property type="evidence" value="ECO:0007669"/>
    <property type="project" value="TreeGrafter"/>
</dbReference>
<evidence type="ECO:0000256" key="5">
    <source>
        <dbReference type="SAM" id="MobiDB-lite"/>
    </source>
</evidence>
<evidence type="ECO:0000313" key="9">
    <source>
        <dbReference type="Proteomes" id="UP000298416"/>
    </source>
</evidence>
<keyword evidence="1" id="KW-0479">Metal-binding</keyword>
<dbReference type="Gene3D" id="3.30.40.10">
    <property type="entry name" value="Zinc/RING finger domain, C3HC4 (zinc finger)"/>
    <property type="match status" value="1"/>
</dbReference>
<evidence type="ECO:0000259" key="7">
    <source>
        <dbReference type="PROSITE" id="PS50089"/>
    </source>
</evidence>
<dbReference type="GO" id="GO:0061630">
    <property type="term" value="F:ubiquitin protein ligase activity"/>
    <property type="evidence" value="ECO:0007669"/>
    <property type="project" value="TreeGrafter"/>
</dbReference>
<evidence type="ECO:0000256" key="1">
    <source>
        <dbReference type="ARBA" id="ARBA00022723"/>
    </source>
</evidence>
<dbReference type="InterPro" id="IPR013083">
    <property type="entry name" value="Znf_RING/FYVE/PHD"/>
</dbReference>
<accession>A0A8X8X464</accession>
<sequence length="296" mass="33386">MTTASELFYQRRTRIGRKSDSYGVGSDLSSPPPPPSINRRHRHNHSAGGNHSRRDRLDPDGCNPLRRSLHHPRQTSLNRSSHLPQECETVRREEGSHQFSPGNVIHPETQVNAQDWLMLSGNDRLPGAVLLARERLLQRLRGVTLSDSRRSHRNSAGSQHRGFAMGDDFRLVDAGDWETEISREWLAAASPSTNSVGQRLNMRPPGLTQEALSCLPVEVFCVAQESDEQLVPRASRECSICLESFLVGDQLICLPCGHRYHFSCLDPWVRTCADCPYCRRSIDVTTSDRVKKEPEF</sequence>
<protein>
    <recommendedName>
        <fullName evidence="10">RING-type domain-containing protein</fullName>
    </recommendedName>
</protein>
<evidence type="ECO:0008006" key="10">
    <source>
        <dbReference type="Google" id="ProtNLM"/>
    </source>
</evidence>
<gene>
    <name evidence="8" type="ORF">SASPL_134247</name>
</gene>
<feature type="region of interest" description="Disordered" evidence="5">
    <location>
        <begin position="1"/>
        <end position="86"/>
    </location>
</feature>
<dbReference type="GO" id="GO:0005634">
    <property type="term" value="C:nucleus"/>
    <property type="evidence" value="ECO:0007669"/>
    <property type="project" value="TreeGrafter"/>
</dbReference>
<dbReference type="PANTHER" id="PTHR45931">
    <property type="entry name" value="SI:CH211-59O9.10"/>
    <property type="match status" value="1"/>
</dbReference>
<feature type="domain" description="FHA" evidence="6">
    <location>
        <begin position="13"/>
        <end position="41"/>
    </location>
</feature>
<dbReference type="InterPro" id="IPR051834">
    <property type="entry name" value="RING_finger_E3_ligase"/>
</dbReference>
<reference evidence="8" key="1">
    <citation type="submission" date="2018-01" db="EMBL/GenBank/DDBJ databases">
        <authorList>
            <person name="Mao J.F."/>
        </authorList>
    </citation>
    <scope>NUCLEOTIDE SEQUENCE</scope>
    <source>
        <strain evidence="8">Huo1</strain>
        <tissue evidence="8">Leaf</tissue>
    </source>
</reference>
<evidence type="ECO:0000259" key="6">
    <source>
        <dbReference type="PROSITE" id="PS50006"/>
    </source>
</evidence>
<dbReference type="InterPro" id="IPR000253">
    <property type="entry name" value="FHA_dom"/>
</dbReference>
<evidence type="ECO:0000256" key="2">
    <source>
        <dbReference type="ARBA" id="ARBA00022771"/>
    </source>
</evidence>
<keyword evidence="2 4" id="KW-0863">Zinc-finger</keyword>
<dbReference type="InterPro" id="IPR001841">
    <property type="entry name" value="Znf_RING"/>
</dbReference>
<dbReference type="PROSITE" id="PS50089">
    <property type="entry name" value="ZF_RING_2"/>
    <property type="match status" value="1"/>
</dbReference>
<dbReference type="SUPFAM" id="SSF57850">
    <property type="entry name" value="RING/U-box"/>
    <property type="match status" value="1"/>
</dbReference>
<dbReference type="Proteomes" id="UP000298416">
    <property type="component" value="Unassembled WGS sequence"/>
</dbReference>
<feature type="domain" description="RING-type" evidence="7">
    <location>
        <begin position="238"/>
        <end position="279"/>
    </location>
</feature>
<dbReference type="PROSITE" id="PS50006">
    <property type="entry name" value="FHA_DOMAIN"/>
    <property type="match status" value="1"/>
</dbReference>
<dbReference type="Pfam" id="PF13639">
    <property type="entry name" value="zf-RING_2"/>
    <property type="match status" value="1"/>
</dbReference>
<keyword evidence="3" id="KW-0862">Zinc</keyword>
<dbReference type="OrthoDB" id="8062037at2759"/>
<proteinExistence type="predicted"/>
<name>A0A8X8X464_SALSN</name>
<reference evidence="8" key="2">
    <citation type="submission" date="2020-08" db="EMBL/GenBank/DDBJ databases">
        <title>Plant Genome Project.</title>
        <authorList>
            <person name="Zhang R.-G."/>
        </authorList>
    </citation>
    <scope>NUCLEOTIDE SEQUENCE</scope>
    <source>
        <strain evidence="8">Huo1</strain>
        <tissue evidence="8">Leaf</tissue>
    </source>
</reference>
<evidence type="ECO:0000313" key="8">
    <source>
        <dbReference type="EMBL" id="KAG6406641.1"/>
    </source>
</evidence>
<feature type="compositionally biased region" description="Polar residues" evidence="5">
    <location>
        <begin position="74"/>
        <end position="83"/>
    </location>
</feature>
<dbReference type="GO" id="GO:0008270">
    <property type="term" value="F:zinc ion binding"/>
    <property type="evidence" value="ECO:0007669"/>
    <property type="project" value="UniProtKB-KW"/>
</dbReference>